<dbReference type="RefSeq" id="WP_094369240.1">
    <property type="nucleotide sequence ID" value="NZ_NOJY02000013.1"/>
</dbReference>
<dbReference type="PANTHER" id="PTHR38134">
    <property type="entry name" value="SLR1395 PROTEIN"/>
    <property type="match status" value="1"/>
</dbReference>
<dbReference type="Proteomes" id="UP000215694">
    <property type="component" value="Unassembled WGS sequence"/>
</dbReference>
<proteinExistence type="predicted"/>
<name>A0A371J441_9FIRM</name>
<feature type="domain" description="Glycosyl transferase family 28 C-terminal" evidence="1">
    <location>
        <begin position="255"/>
        <end position="329"/>
    </location>
</feature>
<dbReference type="Pfam" id="PF04101">
    <property type="entry name" value="Glyco_tran_28_C"/>
    <property type="match status" value="1"/>
</dbReference>
<dbReference type="OrthoDB" id="9776616at2"/>
<protein>
    <recommendedName>
        <fullName evidence="1">Glycosyl transferase family 28 C-terminal domain-containing protein</fullName>
    </recommendedName>
</protein>
<evidence type="ECO:0000259" key="1">
    <source>
        <dbReference type="Pfam" id="PF04101"/>
    </source>
</evidence>
<evidence type="ECO:0000313" key="2">
    <source>
        <dbReference type="EMBL" id="RDY27436.1"/>
    </source>
</evidence>
<comment type="caution">
    <text evidence="2">The sequence shown here is derived from an EMBL/GenBank/DDBJ whole genome shotgun (WGS) entry which is preliminary data.</text>
</comment>
<accession>A0A371J441</accession>
<dbReference type="EMBL" id="NOJY02000013">
    <property type="protein sequence ID" value="RDY27436.1"/>
    <property type="molecule type" value="Genomic_DNA"/>
</dbReference>
<reference evidence="2 3" key="1">
    <citation type="journal article" date="2017" name="Genome Announc.">
        <title>Draft Genome Sequence of Romboutsia weinsteinii sp. nov. Strain CCRI-19649(T) Isolated from Surface Water.</title>
        <authorList>
            <person name="Maheux A.F."/>
            <person name="Boudreau D.K."/>
            <person name="Berube E."/>
            <person name="Boissinot M."/>
            <person name="Cantin P."/>
            <person name="Raymond F."/>
            <person name="Corbeil J."/>
            <person name="Omar R.F."/>
            <person name="Bergeron M.G."/>
        </authorList>
    </citation>
    <scope>NUCLEOTIDE SEQUENCE [LARGE SCALE GENOMIC DNA]</scope>
    <source>
        <strain evidence="2 3">CCRI-19649</strain>
    </source>
</reference>
<sequence length="355" mass="40388">MYIAFYISSHGFGHMTRCLSLIENILNDSKYKVYIVCDKKQNEFARIYLSKFEDRIIYKDIVTDVGLVNKNNSLEVDIVALKQKLDEFILSLDNIVKSECDFLRAIDIKCVVNDISPIGCIVGNKLNLPNIFVSNFSWVEQYEHLGIDNRIISKFKKAYSYVDKFIRYDLCLPMSSIDADEIYEAGFVCRNIDETKVNDIQQRYGESIFITCGKSVSLNSISISNFRGTIFTTSGIDIVCSKDCNVVNLPIEVLDTQNYIAASDIVITKAGWGTIAECIISHSSLVLIERPTSYEDSVNILKAKERNLAISITENELLSIDIDDIKHKLEQCIDYKSLEKYKNDLETVSHYILGM</sequence>
<gene>
    <name evidence="2" type="ORF">CHL78_009485</name>
</gene>
<evidence type="ECO:0000313" key="3">
    <source>
        <dbReference type="Proteomes" id="UP000215694"/>
    </source>
</evidence>
<dbReference type="InterPro" id="IPR007235">
    <property type="entry name" value="Glyco_trans_28_C"/>
</dbReference>
<dbReference type="GO" id="GO:0016758">
    <property type="term" value="F:hexosyltransferase activity"/>
    <property type="evidence" value="ECO:0007669"/>
    <property type="project" value="InterPro"/>
</dbReference>
<dbReference type="PANTHER" id="PTHR38134:SF2">
    <property type="entry name" value="GALACTOKINASE"/>
    <property type="match status" value="1"/>
</dbReference>
<organism evidence="2 3">
    <name type="scientific">Romboutsia weinsteinii</name>
    <dbReference type="NCBI Taxonomy" id="2020949"/>
    <lineage>
        <taxon>Bacteria</taxon>
        <taxon>Bacillati</taxon>
        <taxon>Bacillota</taxon>
        <taxon>Clostridia</taxon>
        <taxon>Peptostreptococcales</taxon>
        <taxon>Peptostreptococcaceae</taxon>
        <taxon>Romboutsia</taxon>
    </lineage>
</organism>
<dbReference type="SUPFAM" id="SSF53756">
    <property type="entry name" value="UDP-Glycosyltransferase/glycogen phosphorylase"/>
    <property type="match status" value="1"/>
</dbReference>
<dbReference type="AlphaFoldDB" id="A0A371J441"/>
<keyword evidence="3" id="KW-1185">Reference proteome</keyword>
<dbReference type="InterPro" id="IPR053205">
    <property type="entry name" value="GHMP_kinase_L-arabinokinase"/>
</dbReference>
<dbReference type="Gene3D" id="3.40.50.2000">
    <property type="entry name" value="Glycogen Phosphorylase B"/>
    <property type="match status" value="1"/>
</dbReference>